<feature type="non-terminal residue" evidence="2">
    <location>
        <position position="352"/>
    </location>
</feature>
<feature type="compositionally biased region" description="Basic residues" evidence="1">
    <location>
        <begin position="161"/>
        <end position="173"/>
    </location>
</feature>
<dbReference type="EMBL" id="SNRW01014565">
    <property type="protein sequence ID" value="KAA6371342.1"/>
    <property type="molecule type" value="Genomic_DNA"/>
</dbReference>
<feature type="compositionally biased region" description="Polar residues" evidence="1">
    <location>
        <begin position="240"/>
        <end position="249"/>
    </location>
</feature>
<proteinExistence type="predicted"/>
<organism evidence="2 3">
    <name type="scientific">Streblomastix strix</name>
    <dbReference type="NCBI Taxonomy" id="222440"/>
    <lineage>
        <taxon>Eukaryota</taxon>
        <taxon>Metamonada</taxon>
        <taxon>Preaxostyla</taxon>
        <taxon>Oxymonadida</taxon>
        <taxon>Streblomastigidae</taxon>
        <taxon>Streblomastix</taxon>
    </lineage>
</organism>
<feature type="compositionally biased region" description="Basic and acidic residues" evidence="1">
    <location>
        <begin position="290"/>
        <end position="334"/>
    </location>
</feature>
<protein>
    <submittedName>
        <fullName evidence="2">Uncharacterized protein</fullName>
    </submittedName>
</protein>
<comment type="caution">
    <text evidence="2">The sequence shown here is derived from an EMBL/GenBank/DDBJ whole genome shotgun (WGS) entry which is preliminary data.</text>
</comment>
<feature type="compositionally biased region" description="Polar residues" evidence="1">
    <location>
        <begin position="213"/>
        <end position="227"/>
    </location>
</feature>
<feature type="compositionally biased region" description="Basic and acidic residues" evidence="1">
    <location>
        <begin position="1"/>
        <end position="51"/>
    </location>
</feature>
<sequence length="352" mass="42288">MSIFGGKERETKEALLGKDYDEYSEYEDRNKDINKDRKGWEREQKKQKEQQNESEDVNENEYEWVWEDIEISEDEKQRIIQKDKEKEKERNKGGKGNYNDFVKKIQNMKQKRTGIQDNDEAQQNKDNNKNQQSNVINNDVNANNQDDPFTVDYIDPQTGERKRKKKKKKKKVNLKQNMNQQGKKRYEDTPIKQFNRGKREIEAEEEWLRKRNQQSLHNTPQKGQFTINPYIRMSDGSRPLSATLQSPSQDTKEAKEGHYTSRSSYADRNDEEYQNNGVGSPNRQKKKKLTKEEFEEFLKRQNEKLRLQRIQREKEERQRRQQRSEEMKQREMDSLRPYTPPPHSARSRSDSI</sequence>
<name>A0A5J4UMN2_9EUKA</name>
<feature type="region of interest" description="Disordered" evidence="1">
    <location>
        <begin position="77"/>
        <end position="197"/>
    </location>
</feature>
<evidence type="ECO:0000313" key="3">
    <source>
        <dbReference type="Proteomes" id="UP000324800"/>
    </source>
</evidence>
<feature type="compositionally biased region" description="Basic and acidic residues" evidence="1">
    <location>
        <begin position="77"/>
        <end position="92"/>
    </location>
</feature>
<evidence type="ECO:0000313" key="2">
    <source>
        <dbReference type="EMBL" id="KAA6371342.1"/>
    </source>
</evidence>
<feature type="compositionally biased region" description="Acidic residues" evidence="1">
    <location>
        <begin position="52"/>
        <end position="63"/>
    </location>
</feature>
<feature type="compositionally biased region" description="Low complexity" evidence="1">
    <location>
        <begin position="129"/>
        <end position="147"/>
    </location>
</feature>
<dbReference type="AlphaFoldDB" id="A0A5J4UMN2"/>
<dbReference type="Proteomes" id="UP000324800">
    <property type="component" value="Unassembled WGS sequence"/>
</dbReference>
<gene>
    <name evidence="2" type="ORF">EZS28_033131</name>
</gene>
<accession>A0A5J4UMN2</accession>
<feature type="region of interest" description="Disordered" evidence="1">
    <location>
        <begin position="1"/>
        <end position="63"/>
    </location>
</feature>
<reference evidence="2 3" key="1">
    <citation type="submission" date="2019-03" db="EMBL/GenBank/DDBJ databases">
        <title>Single cell metagenomics reveals metabolic interactions within the superorganism composed of flagellate Streblomastix strix and complex community of Bacteroidetes bacteria on its surface.</title>
        <authorList>
            <person name="Treitli S.C."/>
            <person name="Kolisko M."/>
            <person name="Husnik F."/>
            <person name="Keeling P."/>
            <person name="Hampl V."/>
        </authorList>
    </citation>
    <scope>NUCLEOTIDE SEQUENCE [LARGE SCALE GENOMIC DNA]</scope>
    <source>
        <strain evidence="2">ST1C</strain>
    </source>
</reference>
<evidence type="ECO:0000256" key="1">
    <source>
        <dbReference type="SAM" id="MobiDB-lite"/>
    </source>
</evidence>
<feature type="region of interest" description="Disordered" evidence="1">
    <location>
        <begin position="211"/>
        <end position="352"/>
    </location>
</feature>
<feature type="compositionally biased region" description="Basic and acidic residues" evidence="1">
    <location>
        <begin position="250"/>
        <end position="259"/>
    </location>
</feature>